<dbReference type="AlphaFoldDB" id="A0A2M4CB45"/>
<evidence type="ECO:0000313" key="2">
    <source>
        <dbReference type="EMBL" id="MBW62572.1"/>
    </source>
</evidence>
<protein>
    <submittedName>
        <fullName evidence="2">Putative secreted protein</fullName>
    </submittedName>
</protein>
<reference evidence="2" key="1">
    <citation type="submission" date="2018-01" db="EMBL/GenBank/DDBJ databases">
        <title>An insight into the sialome of Amazonian anophelines.</title>
        <authorList>
            <person name="Ribeiro J.M."/>
            <person name="Scarpassa V."/>
            <person name="Calvo E."/>
        </authorList>
    </citation>
    <scope>NUCLEOTIDE SEQUENCE</scope>
    <source>
        <tissue evidence="2">Salivary glands</tissue>
    </source>
</reference>
<feature type="region of interest" description="Disordered" evidence="1">
    <location>
        <begin position="35"/>
        <end position="68"/>
    </location>
</feature>
<sequence length="82" mass="9063">MLLQLPFRQAFFLTSLPSPTASFSPQFLVSFSKDTTADTSSRYEPGVQKQENTIPPPQSGDSIGEENAVKKFRKQSTLTHDG</sequence>
<name>A0A2M4CB45_9DIPT</name>
<organism evidence="2">
    <name type="scientific">Anopheles marajoara</name>
    <dbReference type="NCBI Taxonomy" id="58244"/>
    <lineage>
        <taxon>Eukaryota</taxon>
        <taxon>Metazoa</taxon>
        <taxon>Ecdysozoa</taxon>
        <taxon>Arthropoda</taxon>
        <taxon>Hexapoda</taxon>
        <taxon>Insecta</taxon>
        <taxon>Pterygota</taxon>
        <taxon>Neoptera</taxon>
        <taxon>Endopterygota</taxon>
        <taxon>Diptera</taxon>
        <taxon>Nematocera</taxon>
        <taxon>Culicoidea</taxon>
        <taxon>Culicidae</taxon>
        <taxon>Anophelinae</taxon>
        <taxon>Anopheles</taxon>
    </lineage>
</organism>
<accession>A0A2M4CB45</accession>
<dbReference type="EMBL" id="GGFJ01013431">
    <property type="protein sequence ID" value="MBW62572.1"/>
    <property type="molecule type" value="Transcribed_RNA"/>
</dbReference>
<proteinExistence type="predicted"/>
<evidence type="ECO:0000256" key="1">
    <source>
        <dbReference type="SAM" id="MobiDB-lite"/>
    </source>
</evidence>